<sequence length="127" mass="14278">MSRDEPVSRSSRRSMAEGNCVRSANFLVFPGRKDTQALDQHSGPSIEDSSTVTYDKEDPRFLPFVDPVRSQFATTLDLRGLQTCLVEKRRLSPTVLECFIDSFFLPPRGQASCRESLILTIVRARPA</sequence>
<proteinExistence type="predicted"/>
<dbReference type="Proteomes" id="UP001177670">
    <property type="component" value="Unassembled WGS sequence"/>
</dbReference>
<dbReference type="EMBL" id="JAHYIQ010000002">
    <property type="protein sequence ID" value="KAK1134656.1"/>
    <property type="molecule type" value="Genomic_DNA"/>
</dbReference>
<reference evidence="1" key="1">
    <citation type="submission" date="2021-10" db="EMBL/GenBank/DDBJ databases">
        <title>Melipona bicolor Genome sequencing and assembly.</title>
        <authorList>
            <person name="Araujo N.S."/>
            <person name="Arias M.C."/>
        </authorList>
    </citation>
    <scope>NUCLEOTIDE SEQUENCE</scope>
    <source>
        <strain evidence="1">USP_2M_L1-L4_2017</strain>
        <tissue evidence="1">Whole body</tissue>
    </source>
</reference>
<organism evidence="1 2">
    <name type="scientific">Melipona bicolor</name>
    <dbReference type="NCBI Taxonomy" id="60889"/>
    <lineage>
        <taxon>Eukaryota</taxon>
        <taxon>Metazoa</taxon>
        <taxon>Ecdysozoa</taxon>
        <taxon>Arthropoda</taxon>
        <taxon>Hexapoda</taxon>
        <taxon>Insecta</taxon>
        <taxon>Pterygota</taxon>
        <taxon>Neoptera</taxon>
        <taxon>Endopterygota</taxon>
        <taxon>Hymenoptera</taxon>
        <taxon>Apocrita</taxon>
        <taxon>Aculeata</taxon>
        <taxon>Apoidea</taxon>
        <taxon>Anthophila</taxon>
        <taxon>Apidae</taxon>
        <taxon>Melipona</taxon>
    </lineage>
</organism>
<name>A0AA40KVS9_9HYME</name>
<comment type="caution">
    <text evidence="1">The sequence shown here is derived from an EMBL/GenBank/DDBJ whole genome shotgun (WGS) entry which is preliminary data.</text>
</comment>
<protein>
    <submittedName>
        <fullName evidence="1">Uncharacterized protein</fullName>
    </submittedName>
</protein>
<dbReference type="AlphaFoldDB" id="A0AA40KVS9"/>
<gene>
    <name evidence="1" type="ORF">K0M31_007436</name>
</gene>
<evidence type="ECO:0000313" key="1">
    <source>
        <dbReference type="EMBL" id="KAK1134656.1"/>
    </source>
</evidence>
<keyword evidence="2" id="KW-1185">Reference proteome</keyword>
<accession>A0AA40KVS9</accession>
<feature type="non-terminal residue" evidence="1">
    <location>
        <position position="127"/>
    </location>
</feature>
<evidence type="ECO:0000313" key="2">
    <source>
        <dbReference type="Proteomes" id="UP001177670"/>
    </source>
</evidence>